<dbReference type="Proteomes" id="UP000678393">
    <property type="component" value="Unassembled WGS sequence"/>
</dbReference>
<feature type="region of interest" description="Disordered" evidence="1">
    <location>
        <begin position="70"/>
        <end position="106"/>
    </location>
</feature>
<evidence type="ECO:0000256" key="1">
    <source>
        <dbReference type="SAM" id="MobiDB-lite"/>
    </source>
</evidence>
<organism evidence="2 3">
    <name type="scientific">Candidula unifasciata</name>
    <dbReference type="NCBI Taxonomy" id="100452"/>
    <lineage>
        <taxon>Eukaryota</taxon>
        <taxon>Metazoa</taxon>
        <taxon>Spiralia</taxon>
        <taxon>Lophotrochozoa</taxon>
        <taxon>Mollusca</taxon>
        <taxon>Gastropoda</taxon>
        <taxon>Heterobranchia</taxon>
        <taxon>Euthyneura</taxon>
        <taxon>Panpulmonata</taxon>
        <taxon>Eupulmonata</taxon>
        <taxon>Stylommatophora</taxon>
        <taxon>Helicina</taxon>
        <taxon>Helicoidea</taxon>
        <taxon>Geomitridae</taxon>
        <taxon>Candidula</taxon>
    </lineage>
</organism>
<dbReference type="AlphaFoldDB" id="A0A8S3ZG15"/>
<name>A0A8S3ZG15_9EUPU</name>
<sequence length="106" mass="11813">MDMTDTEACYSDSESLEFFFDSEIDNDDVDDSAPGGTKRISARNRIEVFTTPEKKVRQVVAMRGMKLFRRRGEMAGGSQATDGIRAEQEGQRGSGDSPTREKPKTQ</sequence>
<evidence type="ECO:0000313" key="3">
    <source>
        <dbReference type="Proteomes" id="UP000678393"/>
    </source>
</evidence>
<proteinExistence type="predicted"/>
<reference evidence="2" key="1">
    <citation type="submission" date="2021-04" db="EMBL/GenBank/DDBJ databases">
        <authorList>
            <consortium name="Molecular Ecology Group"/>
        </authorList>
    </citation>
    <scope>NUCLEOTIDE SEQUENCE</scope>
</reference>
<keyword evidence="3" id="KW-1185">Reference proteome</keyword>
<protein>
    <submittedName>
        <fullName evidence="2">Uncharacterized protein</fullName>
    </submittedName>
</protein>
<evidence type="ECO:0000313" key="2">
    <source>
        <dbReference type="EMBL" id="CAG5127078.1"/>
    </source>
</evidence>
<comment type="caution">
    <text evidence="2">The sequence shown here is derived from an EMBL/GenBank/DDBJ whole genome shotgun (WGS) entry which is preliminary data.</text>
</comment>
<accession>A0A8S3ZG15</accession>
<dbReference type="EMBL" id="CAJHNH020002558">
    <property type="protein sequence ID" value="CAG5127078.1"/>
    <property type="molecule type" value="Genomic_DNA"/>
</dbReference>
<gene>
    <name evidence="2" type="ORF">CUNI_LOCUS12636</name>
</gene>